<feature type="transmembrane region" description="Helical" evidence="8">
    <location>
        <begin position="20"/>
        <end position="40"/>
    </location>
</feature>
<comment type="caution">
    <text evidence="9">The sequence shown here is derived from an EMBL/GenBank/DDBJ whole genome shotgun (WGS) entry which is preliminary data.</text>
</comment>
<gene>
    <name evidence="9" type="ORF">FHX46_000238</name>
</gene>
<reference evidence="9 10" key="1">
    <citation type="submission" date="2020-03" db="EMBL/GenBank/DDBJ databases">
        <title>Sequencing the genomes of 1000 actinobacteria strains.</title>
        <authorList>
            <person name="Klenk H.-P."/>
        </authorList>
    </citation>
    <scope>NUCLEOTIDE SEQUENCE [LARGE SCALE GENOMIC DNA]</scope>
    <source>
        <strain evidence="9 10">DSM 45668</strain>
    </source>
</reference>
<dbReference type="Proteomes" id="UP000754495">
    <property type="component" value="Unassembled WGS sequence"/>
</dbReference>
<dbReference type="EMBL" id="JAANOU010000001">
    <property type="protein sequence ID" value="NIH77708.1"/>
    <property type="molecule type" value="Genomic_DNA"/>
</dbReference>
<accession>A0ABX0SL99</accession>
<evidence type="ECO:0000256" key="8">
    <source>
        <dbReference type="SAM" id="Phobius"/>
    </source>
</evidence>
<sequence length="414" mass="44325">MDRLVQRMIHALRELAARRLPWVVLACGLSTAVAGVWAAVSYGGLFVDLSVFQLGARAWWHGQDLYGKLPRASAGNELSYIYPPFSLLPLAPFTVTPLRIAGIGTIVLSIAALAITSYVVTRRVWPAAGRRVTIVISAVSTPLFMQLEPLRETLGFGQVNLWLMALVALDCLVERPRWPRGLLIGLAAAIKVTPAAFLLFFLLRKDFRTIGIAAISGATATALGFLAAPAESVKYWFGGVLTTGSGMAGIPFGTNQAIAAATGRLNLPLGWNWALRAPLLIAVRIAAVVIMSRVGPPLAFVVNAAAMLVISPVSWGAHWVWIAPAALVLASYALRARSTLATVATAGVVVVFAIGPHKLLPMGGANEYHWTWWQHIIGNAYTLVTLAALFATAAHLHRTAHRKPIPVAPLRAEV</sequence>
<evidence type="ECO:0000313" key="10">
    <source>
        <dbReference type="Proteomes" id="UP000754495"/>
    </source>
</evidence>
<dbReference type="Pfam" id="PF09594">
    <property type="entry name" value="GT87"/>
    <property type="match status" value="1"/>
</dbReference>
<dbReference type="GO" id="GO:0016757">
    <property type="term" value="F:glycosyltransferase activity"/>
    <property type="evidence" value="ECO:0007669"/>
    <property type="project" value="UniProtKB-KW"/>
</dbReference>
<evidence type="ECO:0000256" key="2">
    <source>
        <dbReference type="ARBA" id="ARBA00022475"/>
    </source>
</evidence>
<dbReference type="EC" id="2.4.1.-" evidence="9"/>
<keyword evidence="5 8" id="KW-1133">Transmembrane helix</keyword>
<evidence type="ECO:0000256" key="1">
    <source>
        <dbReference type="ARBA" id="ARBA00004651"/>
    </source>
</evidence>
<keyword evidence="9" id="KW-0328">Glycosyltransferase</keyword>
<feature type="transmembrane region" description="Helical" evidence="8">
    <location>
        <begin position="98"/>
        <end position="120"/>
    </location>
</feature>
<dbReference type="InterPro" id="IPR018584">
    <property type="entry name" value="GT87"/>
</dbReference>
<feature type="transmembrane region" description="Helical" evidence="8">
    <location>
        <begin position="341"/>
        <end position="360"/>
    </location>
</feature>
<keyword evidence="10" id="KW-1185">Reference proteome</keyword>
<feature type="transmembrane region" description="Helical" evidence="8">
    <location>
        <begin position="182"/>
        <end position="203"/>
    </location>
</feature>
<evidence type="ECO:0000313" key="9">
    <source>
        <dbReference type="EMBL" id="NIH77708.1"/>
    </source>
</evidence>
<proteinExistence type="inferred from homology"/>
<dbReference type="RefSeq" id="WP_167109836.1">
    <property type="nucleotide sequence ID" value="NZ_JAANOU010000001.1"/>
</dbReference>
<feature type="transmembrane region" description="Helical" evidence="8">
    <location>
        <begin position="319"/>
        <end position="334"/>
    </location>
</feature>
<feature type="transmembrane region" description="Helical" evidence="8">
    <location>
        <begin position="132"/>
        <end position="147"/>
    </location>
</feature>
<name>A0ABX0SL99_9PSEU</name>
<keyword evidence="6 8" id="KW-0472">Membrane</keyword>
<evidence type="ECO:0000256" key="3">
    <source>
        <dbReference type="ARBA" id="ARBA00022679"/>
    </source>
</evidence>
<feature type="transmembrane region" description="Helical" evidence="8">
    <location>
        <begin position="209"/>
        <end position="228"/>
    </location>
</feature>
<comment type="subcellular location">
    <subcellularLocation>
        <location evidence="1">Cell membrane</location>
        <topology evidence="1">Multi-pass membrane protein</topology>
    </subcellularLocation>
</comment>
<organism evidence="9 10">
    <name type="scientific">Amycolatopsis viridis</name>
    <dbReference type="NCBI Taxonomy" id="185678"/>
    <lineage>
        <taxon>Bacteria</taxon>
        <taxon>Bacillati</taxon>
        <taxon>Actinomycetota</taxon>
        <taxon>Actinomycetes</taxon>
        <taxon>Pseudonocardiales</taxon>
        <taxon>Pseudonocardiaceae</taxon>
        <taxon>Amycolatopsis</taxon>
    </lineage>
</organism>
<evidence type="ECO:0000256" key="6">
    <source>
        <dbReference type="ARBA" id="ARBA00023136"/>
    </source>
</evidence>
<keyword evidence="4 8" id="KW-0812">Transmembrane</keyword>
<keyword evidence="2" id="KW-1003">Cell membrane</keyword>
<keyword evidence="3 9" id="KW-0808">Transferase</keyword>
<protein>
    <submittedName>
        <fullName evidence="9">Alpha-1,2-mannosyltransferase</fullName>
        <ecNumber evidence="9">2.4.1.-</ecNumber>
    </submittedName>
</protein>
<evidence type="ECO:0000256" key="5">
    <source>
        <dbReference type="ARBA" id="ARBA00022989"/>
    </source>
</evidence>
<comment type="similarity">
    <text evidence="7">Belongs to the glycosyltransferase 87 family.</text>
</comment>
<feature type="transmembrane region" description="Helical" evidence="8">
    <location>
        <begin position="372"/>
        <end position="394"/>
    </location>
</feature>
<evidence type="ECO:0000256" key="4">
    <source>
        <dbReference type="ARBA" id="ARBA00022692"/>
    </source>
</evidence>
<feature type="transmembrane region" description="Helical" evidence="8">
    <location>
        <begin position="235"/>
        <end position="253"/>
    </location>
</feature>
<evidence type="ECO:0000256" key="7">
    <source>
        <dbReference type="ARBA" id="ARBA00024033"/>
    </source>
</evidence>